<evidence type="ECO:0000313" key="9">
    <source>
        <dbReference type="EMBL" id="GMH98730.1"/>
    </source>
</evidence>
<dbReference type="GO" id="GO:0005813">
    <property type="term" value="C:centrosome"/>
    <property type="evidence" value="ECO:0007669"/>
    <property type="project" value="UniProtKB-SubCell"/>
</dbReference>
<dbReference type="InterPro" id="IPR012945">
    <property type="entry name" value="Tubulin-bd_cofactor_C_dom"/>
</dbReference>
<comment type="similarity">
    <text evidence="3">Belongs to the TBCC family.</text>
</comment>
<dbReference type="EMBL" id="BRXY01000533">
    <property type="protein sequence ID" value="GMH98730.1"/>
    <property type="molecule type" value="Genomic_DNA"/>
</dbReference>
<dbReference type="PANTHER" id="PTHR16052:SF0">
    <property type="entry name" value="TBCC DOMAIN-CONTAINING PROTEIN 1"/>
    <property type="match status" value="1"/>
</dbReference>
<evidence type="ECO:0000256" key="4">
    <source>
        <dbReference type="ARBA" id="ARBA00017559"/>
    </source>
</evidence>
<feature type="compositionally biased region" description="Low complexity" evidence="7">
    <location>
        <begin position="367"/>
        <end position="382"/>
    </location>
</feature>
<dbReference type="InterPro" id="IPR016098">
    <property type="entry name" value="CAP/MinC_C"/>
</dbReference>
<feature type="region of interest" description="Disordered" evidence="7">
    <location>
        <begin position="336"/>
        <end position="382"/>
    </location>
</feature>
<dbReference type="InterPro" id="IPR006599">
    <property type="entry name" value="CARP_motif"/>
</dbReference>
<protein>
    <recommendedName>
        <fullName evidence="4">TBCC domain-containing protein 1</fullName>
    </recommendedName>
</protein>
<dbReference type="SMART" id="SM00673">
    <property type="entry name" value="CARP"/>
    <property type="match status" value="2"/>
</dbReference>
<evidence type="ECO:0000256" key="3">
    <source>
        <dbReference type="ARBA" id="ARBA00008848"/>
    </source>
</evidence>
<feature type="compositionally biased region" description="Polar residues" evidence="7">
    <location>
        <begin position="173"/>
        <end position="189"/>
    </location>
</feature>
<evidence type="ECO:0000256" key="2">
    <source>
        <dbReference type="ARBA" id="ARBA00004647"/>
    </source>
</evidence>
<evidence type="ECO:0000256" key="5">
    <source>
        <dbReference type="ARBA" id="ARBA00022490"/>
    </source>
</evidence>
<dbReference type="Gene3D" id="2.160.20.70">
    <property type="match status" value="1"/>
</dbReference>
<dbReference type="GO" id="GO:0000922">
    <property type="term" value="C:spindle pole"/>
    <property type="evidence" value="ECO:0007669"/>
    <property type="project" value="UniProtKB-SubCell"/>
</dbReference>
<evidence type="ECO:0000259" key="8">
    <source>
        <dbReference type="PROSITE" id="PS51329"/>
    </source>
</evidence>
<organism evidence="9 10">
    <name type="scientific">Triparma strigata</name>
    <dbReference type="NCBI Taxonomy" id="1606541"/>
    <lineage>
        <taxon>Eukaryota</taxon>
        <taxon>Sar</taxon>
        <taxon>Stramenopiles</taxon>
        <taxon>Ochrophyta</taxon>
        <taxon>Bolidophyceae</taxon>
        <taxon>Parmales</taxon>
        <taxon>Triparmaceae</taxon>
        <taxon>Triparma</taxon>
    </lineage>
</organism>
<evidence type="ECO:0000256" key="6">
    <source>
        <dbReference type="ARBA" id="ARBA00023212"/>
    </source>
</evidence>
<dbReference type="Proteomes" id="UP001165085">
    <property type="component" value="Unassembled WGS sequence"/>
</dbReference>
<feature type="compositionally biased region" description="Polar residues" evidence="7">
    <location>
        <begin position="338"/>
        <end position="348"/>
    </location>
</feature>
<evidence type="ECO:0000256" key="1">
    <source>
        <dbReference type="ARBA" id="ARBA00004300"/>
    </source>
</evidence>
<proteinExistence type="inferred from homology"/>
<name>A0A9W7C2Z0_9STRA</name>
<keyword evidence="5" id="KW-0963">Cytoplasm</keyword>
<dbReference type="InterPro" id="IPR017901">
    <property type="entry name" value="C-CAP_CF_C-like"/>
</dbReference>
<dbReference type="Pfam" id="PF07986">
    <property type="entry name" value="TBCC"/>
    <property type="match status" value="1"/>
</dbReference>
<evidence type="ECO:0000256" key="7">
    <source>
        <dbReference type="SAM" id="MobiDB-lite"/>
    </source>
</evidence>
<dbReference type="OrthoDB" id="427777at2759"/>
<accession>A0A9W7C2Z0</accession>
<keyword evidence="6" id="KW-0206">Cytoskeleton</keyword>
<dbReference type="InterPro" id="IPR039589">
    <property type="entry name" value="TBCC1"/>
</dbReference>
<dbReference type="PROSITE" id="PS51329">
    <property type="entry name" value="C_CAP_COFACTOR_C"/>
    <property type="match status" value="1"/>
</dbReference>
<keyword evidence="10" id="KW-1185">Reference proteome</keyword>
<comment type="caution">
    <text evidence="9">The sequence shown here is derived from an EMBL/GenBank/DDBJ whole genome shotgun (WGS) entry which is preliminary data.</text>
</comment>
<comment type="subcellular location">
    <subcellularLocation>
        <location evidence="1">Cytoplasm</location>
        <location evidence="1">Cytoskeleton</location>
        <location evidence="1">Microtubule organizing center</location>
        <location evidence="1">Centrosome</location>
    </subcellularLocation>
    <subcellularLocation>
        <location evidence="2">Cytoplasm</location>
        <location evidence="2">Cytoskeleton</location>
        <location evidence="2">Spindle pole</location>
    </subcellularLocation>
</comment>
<feature type="region of interest" description="Disordered" evidence="7">
    <location>
        <begin position="151"/>
        <end position="189"/>
    </location>
</feature>
<evidence type="ECO:0000313" key="10">
    <source>
        <dbReference type="Proteomes" id="UP001165085"/>
    </source>
</evidence>
<sequence>MELVNGGLTLNVVSVLGGPVLPPSSLRNMHPYVSSLSSPSSPTVLGANNSPNNSPPTLSAVFNLLHCLAIHSTSLSHSLSTSSVPYPTWISECWRCLKWGEAAGRAFWDVCEEWYGGRGANTVDLFAIGTFLVLHHTDRASKRIDGANIVWGEGDGESPPGANATSPTPPTLSPRQNSPGRNKIVSTSDNVRNTLDSKLPIIALLASDETWRSSSIGGVTKSPTSGATRGILEVLATCSNEKEAVAMISEGGRFADLELREEEVDRLTVILDTPPSLTLTKVLSQSSLSPMDVDGNNQTLPLHTLVKQINECLQEMPADLSPTSSNGAQAFELKKQHNFSASSTTGSPLTMGKRSSGPLFDDHTSDPAASPQRQNSSSAPSSVSSNYWNLYRATILLKPPPQPHLDPKDVVISSCDSSTMYILQNVANATISGCRDCTIVVGASRGLFRIVDCERCTLIVAARRIVMTNCLETTVYCYTPQPPLWIGDNRSCKFGPFNIAYHELSEQLIASKLINETTKPFSYLPNKWNSAVDIDKNFSNGIGSPTTPNGSSRGEEEVVPFSTMTVTPLEFNVYSLPVYPSLAYKREHEMLIGGGGDENQFVPSGGSVGEVKAAGANSSTGPSSIYEHILSGIPFKLNQEYENGIVARIGRVKTIREKIAQSGLSGADLAKLEHEIDVGFKSWLVAKGEIHTVTDLLQV</sequence>
<dbReference type="AlphaFoldDB" id="A0A9W7C2Z0"/>
<reference evidence="10" key="1">
    <citation type="journal article" date="2023" name="Commun. Biol.">
        <title>Genome analysis of Parmales, the sister group of diatoms, reveals the evolutionary specialization of diatoms from phago-mixotrophs to photoautotrophs.</title>
        <authorList>
            <person name="Ban H."/>
            <person name="Sato S."/>
            <person name="Yoshikawa S."/>
            <person name="Yamada K."/>
            <person name="Nakamura Y."/>
            <person name="Ichinomiya M."/>
            <person name="Sato N."/>
            <person name="Blanc-Mathieu R."/>
            <person name="Endo H."/>
            <person name="Kuwata A."/>
            <person name="Ogata H."/>
        </authorList>
    </citation>
    <scope>NUCLEOTIDE SEQUENCE [LARGE SCALE GENOMIC DNA]</scope>
    <source>
        <strain evidence="10">NIES 3701</strain>
    </source>
</reference>
<feature type="domain" description="C-CAP/cofactor C-like" evidence="8">
    <location>
        <begin position="371"/>
        <end position="528"/>
    </location>
</feature>
<dbReference type="PANTHER" id="PTHR16052">
    <property type="entry name" value="TBCC DOMAIN-CONTAINING PROTEIN 1"/>
    <property type="match status" value="1"/>
</dbReference>
<gene>
    <name evidence="9" type="ORF">TrST_g13626</name>
</gene>